<dbReference type="AlphaFoldDB" id="A0A4S3KVL4"/>
<dbReference type="OrthoDB" id="3763366at2"/>
<feature type="domain" description="MHYT" evidence="2">
    <location>
        <begin position="5"/>
        <end position="203"/>
    </location>
</feature>
<evidence type="ECO:0000256" key="1">
    <source>
        <dbReference type="PROSITE-ProRule" id="PRU00244"/>
    </source>
</evidence>
<name>A0A4S3KVL4_9GAMM</name>
<dbReference type="GO" id="GO:0016020">
    <property type="term" value="C:membrane"/>
    <property type="evidence" value="ECO:0007669"/>
    <property type="project" value="UniProtKB-UniRule"/>
</dbReference>
<keyword evidence="1" id="KW-1133">Transmembrane helix</keyword>
<proteinExistence type="predicted"/>
<dbReference type="Pfam" id="PF03707">
    <property type="entry name" value="MHYT"/>
    <property type="match status" value="3"/>
</dbReference>
<sequence>MQGEYDLGIVLVSYLVAVLASFTALEFAGKVLRPGRRIWPWVLSGSVAMGTGIWSMHFVGMEAFKLPIDIAYDIPLTILSWVAAVAVSALALWALSRLRSRSNRLDPRIVVPSGLLMAAGICTMHYSGMYAMGMSPGITYDPVLLVASFLIAASASVVTLMIAVALREITRLSHLLLRIGAALVMGVAIAGMHYTGMAAASFAPDALCTITGGLEAGWTVGPVTLVTAIILVAALLFSYRDTRAIRLRAEQERLAQLEAERRAFEDPTTGLYNRAWLTRELANRQVLEGERMSVVLLESATALSASAARALGAWLKQTFPNASAAVLQPGVHYLVVEGDGGPAVRQMLLAKLPNSHLATAAQWRVGIASCPEHARTPFRLLSVARSVADAVVEPGEAALA</sequence>
<feature type="transmembrane region" description="Helical" evidence="1">
    <location>
        <begin position="6"/>
        <end position="27"/>
    </location>
</feature>
<comment type="caution">
    <text evidence="3">The sequence shown here is derived from an EMBL/GenBank/DDBJ whole genome shotgun (WGS) entry which is preliminary data.</text>
</comment>
<accession>A0A4S3KVL4</accession>
<protein>
    <submittedName>
        <fullName evidence="3">NO-binding membrane sensor protein with MHYT domain</fullName>
    </submittedName>
</protein>
<dbReference type="PROSITE" id="PS50924">
    <property type="entry name" value="MHYT"/>
    <property type="match status" value="1"/>
</dbReference>
<keyword evidence="1" id="KW-0812">Transmembrane</keyword>
<dbReference type="RefSeq" id="WP_123521087.1">
    <property type="nucleotide sequence ID" value="NZ_JBHLWF010000084.1"/>
</dbReference>
<dbReference type="EMBL" id="SMAF01000014">
    <property type="protein sequence ID" value="TCS97155.1"/>
    <property type="molecule type" value="Genomic_DNA"/>
</dbReference>
<evidence type="ECO:0000313" key="3">
    <source>
        <dbReference type="EMBL" id="TCS97155.1"/>
    </source>
</evidence>
<organism evidence="3 4">
    <name type="scientific">Pseudofulvimonas gallinarii</name>
    <dbReference type="NCBI Taxonomy" id="634155"/>
    <lineage>
        <taxon>Bacteria</taxon>
        <taxon>Pseudomonadati</taxon>
        <taxon>Pseudomonadota</taxon>
        <taxon>Gammaproteobacteria</taxon>
        <taxon>Lysobacterales</taxon>
        <taxon>Rhodanobacteraceae</taxon>
        <taxon>Pseudofulvimonas</taxon>
    </lineage>
</organism>
<evidence type="ECO:0000313" key="4">
    <source>
        <dbReference type="Proteomes" id="UP000294599"/>
    </source>
</evidence>
<dbReference type="Proteomes" id="UP000294599">
    <property type="component" value="Unassembled WGS sequence"/>
</dbReference>
<reference evidence="3 4" key="1">
    <citation type="submission" date="2019-03" db="EMBL/GenBank/DDBJ databases">
        <title>Genomic Encyclopedia of Type Strains, Phase IV (KMG-IV): sequencing the most valuable type-strain genomes for metagenomic binning, comparative biology and taxonomic classification.</title>
        <authorList>
            <person name="Goeker M."/>
        </authorList>
    </citation>
    <scope>NUCLEOTIDE SEQUENCE [LARGE SCALE GENOMIC DNA]</scope>
    <source>
        <strain evidence="3 4">DSM 21944</strain>
    </source>
</reference>
<feature type="transmembrane region" description="Helical" evidence="1">
    <location>
        <begin position="143"/>
        <end position="166"/>
    </location>
</feature>
<feature type="transmembrane region" description="Helical" evidence="1">
    <location>
        <begin position="78"/>
        <end position="98"/>
    </location>
</feature>
<gene>
    <name evidence="3" type="ORF">EDC25_1146</name>
</gene>
<feature type="transmembrane region" description="Helical" evidence="1">
    <location>
        <begin position="175"/>
        <end position="196"/>
    </location>
</feature>
<feature type="transmembrane region" description="Helical" evidence="1">
    <location>
        <begin position="216"/>
        <end position="239"/>
    </location>
</feature>
<evidence type="ECO:0000259" key="2">
    <source>
        <dbReference type="PROSITE" id="PS50924"/>
    </source>
</evidence>
<feature type="transmembrane region" description="Helical" evidence="1">
    <location>
        <begin position="110"/>
        <end position="131"/>
    </location>
</feature>
<dbReference type="PANTHER" id="PTHR35152">
    <property type="entry name" value="DOMAIN SIGNALLING PROTEIN, PUTATIVE (AFU_ORTHOLOGUE AFUA_5G11310)-RELATED"/>
    <property type="match status" value="1"/>
</dbReference>
<feature type="transmembrane region" description="Helical" evidence="1">
    <location>
        <begin position="39"/>
        <end position="58"/>
    </location>
</feature>
<dbReference type="PANTHER" id="PTHR35152:SF1">
    <property type="entry name" value="DOMAIN SIGNALLING PROTEIN, PUTATIVE (AFU_ORTHOLOGUE AFUA_5G11310)-RELATED"/>
    <property type="match status" value="1"/>
</dbReference>
<keyword evidence="4" id="KW-1185">Reference proteome</keyword>
<dbReference type="InterPro" id="IPR005330">
    <property type="entry name" value="MHYT_dom"/>
</dbReference>
<keyword evidence="1" id="KW-0472">Membrane</keyword>